<proteinExistence type="predicted"/>
<reference evidence="1 2" key="1">
    <citation type="submission" date="2016-03" db="EMBL/GenBank/DDBJ databases">
        <title>Acetic acid bacteria sequencing.</title>
        <authorList>
            <person name="Brandt J."/>
            <person name="Jakob F."/>
            <person name="Vogel R.F."/>
        </authorList>
    </citation>
    <scope>NUCLEOTIDE SEQUENCE [LARGE SCALE GENOMIC DNA]</scope>
    <source>
        <strain evidence="1 2">TMW2.1084</strain>
    </source>
</reference>
<dbReference type="Proteomes" id="UP000189055">
    <property type="component" value="Chromosome"/>
</dbReference>
<evidence type="ECO:0000313" key="1">
    <source>
        <dbReference type="EMBL" id="AQT05822.1"/>
    </source>
</evidence>
<sequence>MRKIRLKDAAASRRNSLSGQVVMHRHGTCSDKPQAGGVLMPDQSAHDYASYMILILNCVYGKVSAM</sequence>
<dbReference type="AlphaFoldDB" id="A0A1U9LHD9"/>
<dbReference type="EMBL" id="CP014687">
    <property type="protein sequence ID" value="AQT05822.1"/>
    <property type="molecule type" value="Genomic_DNA"/>
</dbReference>
<dbReference type="STRING" id="1076596.A0U91_14425"/>
<accession>A0A1U9LHD9</accession>
<protein>
    <submittedName>
        <fullName evidence="1">Uncharacterized protein</fullName>
    </submittedName>
</protein>
<evidence type="ECO:0000313" key="2">
    <source>
        <dbReference type="Proteomes" id="UP000189055"/>
    </source>
</evidence>
<dbReference type="KEGG" id="aper:A0U91_14425"/>
<organism evidence="1 2">
    <name type="scientific">Acetobacter persici</name>
    <dbReference type="NCBI Taxonomy" id="1076596"/>
    <lineage>
        <taxon>Bacteria</taxon>
        <taxon>Pseudomonadati</taxon>
        <taxon>Pseudomonadota</taxon>
        <taxon>Alphaproteobacteria</taxon>
        <taxon>Acetobacterales</taxon>
        <taxon>Acetobacteraceae</taxon>
        <taxon>Acetobacter</taxon>
    </lineage>
</organism>
<gene>
    <name evidence="1" type="ORF">A0U91_14425</name>
</gene>
<name>A0A1U9LHD9_9PROT</name>